<dbReference type="EMBL" id="FNJU01000001">
    <property type="protein sequence ID" value="SDP11225.1"/>
    <property type="molecule type" value="Genomic_DNA"/>
</dbReference>
<evidence type="ECO:0000256" key="1">
    <source>
        <dbReference type="ARBA" id="ARBA00022491"/>
    </source>
</evidence>
<evidence type="ECO:0000313" key="7">
    <source>
        <dbReference type="EMBL" id="SDP11225.1"/>
    </source>
</evidence>
<dbReference type="SMART" id="SM00422">
    <property type="entry name" value="HTH_MERR"/>
    <property type="match status" value="1"/>
</dbReference>
<dbReference type="OrthoDB" id="2884071at2"/>
<evidence type="ECO:0000256" key="3">
    <source>
        <dbReference type="ARBA" id="ARBA00023125"/>
    </source>
</evidence>
<dbReference type="STRING" id="930152.SAMN05216565_101556"/>
<feature type="domain" description="HTH merR-type" evidence="6">
    <location>
        <begin position="9"/>
        <end position="66"/>
    </location>
</feature>
<dbReference type="AlphaFoldDB" id="A0A1H0Q2H9"/>
<dbReference type="GO" id="GO:0003700">
    <property type="term" value="F:DNA-binding transcription factor activity"/>
    <property type="evidence" value="ECO:0007669"/>
    <property type="project" value="InterPro"/>
</dbReference>
<dbReference type="Pfam" id="PF13411">
    <property type="entry name" value="MerR_1"/>
    <property type="match status" value="1"/>
</dbReference>
<keyword evidence="3" id="KW-0238">DNA-binding</keyword>
<sequence length="330" mass="38175">MTTTQFLKAYSINEVSEMINTPTGTIRQWEKDLNGLLIIPRTKQGARFYTETEIALLQKIKEMRDQKVHKNLIRSLLAKHLESASEPSSEAFEPSHASTNEHEVQVVSNEPPVQQENQIEEMNLRMEAFKQQLLQEIKTEMAHNKNEIVDEIKNELVNNSLHTVQGISKSIQRSNDKRKVEVQVLSDSIQEASERTSERLETLSSQVANDSQGTYEQLEILSSNIAKDSERTSEQLSRKIDQSIKATTSNNLRTLSKVNNSIGDMRHELNEFSKSLGNEQKQISQINQTIHELKEYTETLHHREEVFQELVTNFRQVAASKEKNRWWKFW</sequence>
<dbReference type="Proteomes" id="UP000199159">
    <property type="component" value="Unassembled WGS sequence"/>
</dbReference>
<dbReference type="SUPFAM" id="SSF118370">
    <property type="entry name" value="Vasodilator-stimulated phosphoprotein, VASP, tetramerisation domain"/>
    <property type="match status" value="1"/>
</dbReference>
<dbReference type="GO" id="GO:0003677">
    <property type="term" value="F:DNA binding"/>
    <property type="evidence" value="ECO:0007669"/>
    <property type="project" value="UniProtKB-KW"/>
</dbReference>
<protein>
    <submittedName>
        <fullName evidence="7">VASP tetramerisation domain-containing protein</fullName>
    </submittedName>
</protein>
<feature type="compositionally biased region" description="Low complexity" evidence="5">
    <location>
        <begin position="85"/>
        <end position="98"/>
    </location>
</feature>
<evidence type="ECO:0000313" key="8">
    <source>
        <dbReference type="Proteomes" id="UP000199159"/>
    </source>
</evidence>
<evidence type="ECO:0000256" key="5">
    <source>
        <dbReference type="SAM" id="MobiDB-lite"/>
    </source>
</evidence>
<dbReference type="SUPFAM" id="SSF46955">
    <property type="entry name" value="Putative DNA-binding domain"/>
    <property type="match status" value="1"/>
</dbReference>
<organism evidence="7 8">
    <name type="scientific">Litchfieldia salsa</name>
    <dbReference type="NCBI Taxonomy" id="930152"/>
    <lineage>
        <taxon>Bacteria</taxon>
        <taxon>Bacillati</taxon>
        <taxon>Bacillota</taxon>
        <taxon>Bacilli</taxon>
        <taxon>Bacillales</taxon>
        <taxon>Bacillaceae</taxon>
        <taxon>Litchfieldia</taxon>
    </lineage>
</organism>
<dbReference type="InterPro" id="IPR000551">
    <property type="entry name" value="MerR-type_HTH_dom"/>
</dbReference>
<name>A0A1H0Q2H9_9BACI</name>
<evidence type="ECO:0000256" key="2">
    <source>
        <dbReference type="ARBA" id="ARBA00023015"/>
    </source>
</evidence>
<keyword evidence="4" id="KW-0804">Transcription</keyword>
<dbReference type="Gene3D" id="1.20.5.1160">
    <property type="entry name" value="Vasodilator-stimulated phosphoprotein"/>
    <property type="match status" value="1"/>
</dbReference>
<accession>A0A1H0Q2H9</accession>
<dbReference type="PROSITE" id="PS50937">
    <property type="entry name" value="HTH_MERR_2"/>
    <property type="match status" value="1"/>
</dbReference>
<feature type="region of interest" description="Disordered" evidence="5">
    <location>
        <begin position="85"/>
        <end position="112"/>
    </location>
</feature>
<reference evidence="8" key="1">
    <citation type="submission" date="2016-10" db="EMBL/GenBank/DDBJ databases">
        <authorList>
            <person name="Varghese N."/>
            <person name="Submissions S."/>
        </authorList>
    </citation>
    <scope>NUCLEOTIDE SEQUENCE [LARGE SCALE GENOMIC DNA]</scope>
    <source>
        <strain evidence="8">IBRC-M10078</strain>
    </source>
</reference>
<proteinExistence type="predicted"/>
<evidence type="ECO:0000256" key="4">
    <source>
        <dbReference type="ARBA" id="ARBA00023163"/>
    </source>
</evidence>
<keyword evidence="1" id="KW-0678">Repressor</keyword>
<dbReference type="PANTHER" id="PTHR30204:SF69">
    <property type="entry name" value="MERR-FAMILY TRANSCRIPTIONAL REGULATOR"/>
    <property type="match status" value="1"/>
</dbReference>
<evidence type="ECO:0000259" key="6">
    <source>
        <dbReference type="PROSITE" id="PS50937"/>
    </source>
</evidence>
<dbReference type="InterPro" id="IPR009061">
    <property type="entry name" value="DNA-bd_dom_put_sf"/>
</dbReference>
<dbReference type="InterPro" id="IPR047057">
    <property type="entry name" value="MerR_fam"/>
</dbReference>
<keyword evidence="2" id="KW-0805">Transcription regulation</keyword>
<dbReference type="RefSeq" id="WP_090849658.1">
    <property type="nucleotide sequence ID" value="NZ_FNJU01000001.1"/>
</dbReference>
<dbReference type="Gene3D" id="1.10.1660.10">
    <property type="match status" value="1"/>
</dbReference>
<gene>
    <name evidence="7" type="ORF">SAMN05216565_101556</name>
</gene>
<keyword evidence="8" id="KW-1185">Reference proteome</keyword>
<dbReference type="InterPro" id="IPR038023">
    <property type="entry name" value="VASP_sf"/>
</dbReference>
<dbReference type="PANTHER" id="PTHR30204">
    <property type="entry name" value="REDOX-CYCLING DRUG-SENSING TRANSCRIPTIONAL ACTIVATOR SOXR"/>
    <property type="match status" value="1"/>
</dbReference>